<evidence type="ECO:0000256" key="2">
    <source>
        <dbReference type="ARBA" id="ARBA00023125"/>
    </source>
</evidence>
<dbReference type="PANTHER" id="PTHR30146">
    <property type="entry name" value="LACI-RELATED TRANSCRIPTIONAL REPRESSOR"/>
    <property type="match status" value="1"/>
</dbReference>
<protein>
    <submittedName>
        <fullName evidence="5">LacI family transcriptional regulator</fullName>
    </submittedName>
</protein>
<dbReference type="KEGG" id="pta:HPL003_12280"/>
<dbReference type="CDD" id="cd01392">
    <property type="entry name" value="HTH_LacI"/>
    <property type="match status" value="1"/>
</dbReference>
<dbReference type="GO" id="GO:0000976">
    <property type="term" value="F:transcription cis-regulatory region binding"/>
    <property type="evidence" value="ECO:0007669"/>
    <property type="project" value="TreeGrafter"/>
</dbReference>
<dbReference type="CDD" id="cd06267">
    <property type="entry name" value="PBP1_LacI_sugar_binding-like"/>
    <property type="match status" value="1"/>
</dbReference>
<keyword evidence="1" id="KW-0805">Transcription regulation</keyword>
<sequence>MTTIKDIARVAGVSVTTVSRALNGYDDVNEATRRKIMQVAKDLNYSPNILARGLVMNKSKTIGLLVSGMNRQSAKDHFTFEVLSGINECVSEKDYDLVLFSTNSTKQREKTYSQLCRERRVDGVILSGIKTDDPYLQEVVDSDIPCILIDIPILTDTVGYVTTDNVLGAKKAVDYLIRLGHSHIGMVNGHNQAFVSERRLEGYRESLESAGLTFNPEWVVNGAYDEETAREEAAKLLTLYPEMTAIFCASDLMALGVLKAAKQLDRKVPEQLSVAGYDDIQLASYASPPLTTVSQDKFQLGYQAATMLIQMLEGSAQPHAMTLETQLVERESTMKR</sequence>
<dbReference type="STRING" id="985665.HPL003_12280"/>
<evidence type="ECO:0000313" key="5">
    <source>
        <dbReference type="EMBL" id="AET59211.1"/>
    </source>
</evidence>
<keyword evidence="3" id="KW-0804">Transcription</keyword>
<dbReference type="RefSeq" id="WP_014279940.1">
    <property type="nucleotide sequence ID" value="NC_016641.1"/>
</dbReference>
<accession>G7W231</accession>
<dbReference type="HOGENOM" id="CLU_037628_6_1_9"/>
<reference evidence="5 6" key="3">
    <citation type="journal article" date="2012" name="J. Bacteriol.">
        <title>Genome Sequence of Paenibacillus terrae HPL-003, a Xylanase-Producing Bacterium Isolated from Soil Found in Forest Residue.</title>
        <authorList>
            <person name="Shin S.H."/>
            <person name="Kim S."/>
            <person name="Kim J.Y."/>
            <person name="Song H.Y."/>
            <person name="Cho S.J."/>
            <person name="Kim D.R."/>
            <person name="Lee K.I."/>
            <person name="Lim H.K."/>
            <person name="Park N.J."/>
            <person name="Hwang I.T."/>
            <person name="Yang K.S."/>
        </authorList>
    </citation>
    <scope>NUCLEOTIDE SEQUENCE [LARGE SCALE GENOMIC DNA]</scope>
    <source>
        <strain evidence="5 6">HPL-003</strain>
    </source>
</reference>
<evidence type="ECO:0000256" key="1">
    <source>
        <dbReference type="ARBA" id="ARBA00023015"/>
    </source>
</evidence>
<dbReference type="InterPro" id="IPR000843">
    <property type="entry name" value="HTH_LacI"/>
</dbReference>
<dbReference type="SUPFAM" id="SSF53822">
    <property type="entry name" value="Periplasmic binding protein-like I"/>
    <property type="match status" value="1"/>
</dbReference>
<dbReference type="EMBL" id="CP003107">
    <property type="protein sequence ID" value="AET59211.1"/>
    <property type="molecule type" value="Genomic_DNA"/>
</dbReference>
<dbReference type="PRINTS" id="PR00036">
    <property type="entry name" value="HTHLACI"/>
</dbReference>
<name>G7W231_PAETH</name>
<dbReference type="PROSITE" id="PS00356">
    <property type="entry name" value="HTH_LACI_1"/>
    <property type="match status" value="1"/>
</dbReference>
<gene>
    <name evidence="5" type="ordered locus">HPL003_12280</name>
</gene>
<dbReference type="Pfam" id="PF00356">
    <property type="entry name" value="LacI"/>
    <property type="match status" value="1"/>
</dbReference>
<keyword evidence="2" id="KW-0238">DNA-binding</keyword>
<dbReference type="InterPro" id="IPR046335">
    <property type="entry name" value="LacI/GalR-like_sensor"/>
</dbReference>
<dbReference type="SUPFAM" id="SSF47413">
    <property type="entry name" value="lambda repressor-like DNA-binding domains"/>
    <property type="match status" value="1"/>
</dbReference>
<dbReference type="PROSITE" id="PS50932">
    <property type="entry name" value="HTH_LACI_2"/>
    <property type="match status" value="1"/>
</dbReference>
<dbReference type="Proteomes" id="UP000005876">
    <property type="component" value="Chromosome"/>
</dbReference>
<dbReference type="AlphaFoldDB" id="G7W231"/>
<feature type="domain" description="HTH lacI-type" evidence="4">
    <location>
        <begin position="2"/>
        <end position="56"/>
    </location>
</feature>
<dbReference type="InterPro" id="IPR010982">
    <property type="entry name" value="Lambda_DNA-bd_dom_sf"/>
</dbReference>
<proteinExistence type="predicted"/>
<dbReference type="Gene3D" id="1.10.260.40">
    <property type="entry name" value="lambda repressor-like DNA-binding domains"/>
    <property type="match status" value="1"/>
</dbReference>
<evidence type="ECO:0000259" key="4">
    <source>
        <dbReference type="PROSITE" id="PS50932"/>
    </source>
</evidence>
<reference key="2">
    <citation type="submission" date="2011-11" db="EMBL/GenBank/DDBJ databases">
        <authorList>
            <person name="Shin S.H."/>
            <person name="Kim S."/>
            <person name="Kim J.Y."/>
        </authorList>
    </citation>
    <scope>NUCLEOTIDE SEQUENCE</scope>
    <source>
        <strain>HPL-003</strain>
    </source>
</reference>
<dbReference type="InterPro" id="IPR028082">
    <property type="entry name" value="Peripla_BP_I"/>
</dbReference>
<dbReference type="SMART" id="SM00354">
    <property type="entry name" value="HTH_LACI"/>
    <property type="match status" value="1"/>
</dbReference>
<evidence type="ECO:0000256" key="3">
    <source>
        <dbReference type="ARBA" id="ARBA00023163"/>
    </source>
</evidence>
<organism evidence="5 6">
    <name type="scientific">Paenibacillus terrae (strain HPL-003)</name>
    <dbReference type="NCBI Taxonomy" id="985665"/>
    <lineage>
        <taxon>Bacteria</taxon>
        <taxon>Bacillati</taxon>
        <taxon>Bacillota</taxon>
        <taxon>Bacilli</taxon>
        <taxon>Bacillales</taxon>
        <taxon>Paenibacillaceae</taxon>
        <taxon>Paenibacillus</taxon>
    </lineage>
</organism>
<dbReference type="eggNOG" id="COG1609">
    <property type="taxonomic scope" value="Bacteria"/>
</dbReference>
<evidence type="ECO:0000313" key="6">
    <source>
        <dbReference type="Proteomes" id="UP000005876"/>
    </source>
</evidence>
<dbReference type="Pfam" id="PF13377">
    <property type="entry name" value="Peripla_BP_3"/>
    <property type="match status" value="1"/>
</dbReference>
<dbReference type="OrthoDB" id="9775106at2"/>
<reference evidence="6" key="1">
    <citation type="submission" date="2011-11" db="EMBL/GenBank/DDBJ databases">
        <title>Complete sequence of Paenibacillus terrae HPL-003.</title>
        <authorList>
            <person name="Shin S.H."/>
            <person name="Kim S."/>
            <person name="Kim J.Y."/>
        </authorList>
    </citation>
    <scope>NUCLEOTIDE SEQUENCE [LARGE SCALE GENOMIC DNA]</scope>
    <source>
        <strain evidence="6">HPL-003</strain>
    </source>
</reference>
<dbReference type="Gene3D" id="3.40.50.2300">
    <property type="match status" value="2"/>
</dbReference>
<dbReference type="GO" id="GO:0003700">
    <property type="term" value="F:DNA-binding transcription factor activity"/>
    <property type="evidence" value="ECO:0007669"/>
    <property type="project" value="TreeGrafter"/>
</dbReference>
<dbReference type="PANTHER" id="PTHR30146:SF109">
    <property type="entry name" value="HTH-TYPE TRANSCRIPTIONAL REGULATOR GALS"/>
    <property type="match status" value="1"/>
</dbReference>